<reference evidence="1" key="1">
    <citation type="journal article" date="2014" name="Front. Microbiol.">
        <title>High frequency of phylogenetically diverse reductive dehalogenase-homologous genes in deep subseafloor sedimentary metagenomes.</title>
        <authorList>
            <person name="Kawai M."/>
            <person name="Futagami T."/>
            <person name="Toyoda A."/>
            <person name="Takaki Y."/>
            <person name="Nishi S."/>
            <person name="Hori S."/>
            <person name="Arai W."/>
            <person name="Tsubouchi T."/>
            <person name="Morono Y."/>
            <person name="Uchiyama I."/>
            <person name="Ito T."/>
            <person name="Fujiyama A."/>
            <person name="Inagaki F."/>
            <person name="Takami H."/>
        </authorList>
    </citation>
    <scope>NUCLEOTIDE SEQUENCE</scope>
    <source>
        <strain evidence="1">Expedition CK06-06</strain>
    </source>
</reference>
<proteinExistence type="predicted"/>
<sequence>AAFREFWDVFDTELFEISEADEYEIDDDFLREVIKVSGRPHHLVSRYMMNSQTR</sequence>
<accession>X1D1A2</accession>
<gene>
    <name evidence="1" type="ORF">S01H4_51368</name>
</gene>
<dbReference type="EMBL" id="BART01029245">
    <property type="protein sequence ID" value="GAG98892.1"/>
    <property type="molecule type" value="Genomic_DNA"/>
</dbReference>
<dbReference type="AlphaFoldDB" id="X1D1A2"/>
<comment type="caution">
    <text evidence="1">The sequence shown here is derived from an EMBL/GenBank/DDBJ whole genome shotgun (WGS) entry which is preliminary data.</text>
</comment>
<evidence type="ECO:0000313" key="1">
    <source>
        <dbReference type="EMBL" id="GAG98892.1"/>
    </source>
</evidence>
<feature type="non-terminal residue" evidence="1">
    <location>
        <position position="1"/>
    </location>
</feature>
<protein>
    <submittedName>
        <fullName evidence="1">Uncharacterized protein</fullName>
    </submittedName>
</protein>
<name>X1D1A2_9ZZZZ</name>
<organism evidence="1">
    <name type="scientific">marine sediment metagenome</name>
    <dbReference type="NCBI Taxonomy" id="412755"/>
    <lineage>
        <taxon>unclassified sequences</taxon>
        <taxon>metagenomes</taxon>
        <taxon>ecological metagenomes</taxon>
    </lineage>
</organism>